<proteinExistence type="predicted"/>
<sequence length="231" mass="26277">MNRDLDLLIAKLEEEQASLERLIKDAVVCEEYLSAHYHREALERVGRQLHTLRVLDDPLFDRKQMLKAFIRSSGKLISPGGNNVVSEYFKNKILEHHRELKHLDDQGKPNRPDSEIVDQHLQRLMQRLLKGVRIVLKEGVSINIRRYKAGLKMTIPGLSALLKEDIIAKDDLPCLAGLGFTITKRGDQLTLVISMADRAALLQRAKAILAIVALDIFSSKDFRGQSYIEVF</sequence>
<reference evidence="1 2" key="1">
    <citation type="submission" date="2021-01" db="EMBL/GenBank/DDBJ databases">
        <title>Chryseolinea sp. Jin1 Genome sequencing and assembly.</title>
        <authorList>
            <person name="Kim I."/>
        </authorList>
    </citation>
    <scope>NUCLEOTIDE SEQUENCE [LARGE SCALE GENOMIC DNA]</scope>
    <source>
        <strain evidence="1 2">Jin1</strain>
    </source>
</reference>
<accession>A0ABS1KK20</accession>
<keyword evidence="2" id="KW-1185">Reference proteome</keyword>
<dbReference type="Proteomes" id="UP000613030">
    <property type="component" value="Unassembled WGS sequence"/>
</dbReference>
<dbReference type="EMBL" id="JAERRB010000001">
    <property type="protein sequence ID" value="MBL0739603.1"/>
    <property type="molecule type" value="Genomic_DNA"/>
</dbReference>
<protein>
    <submittedName>
        <fullName evidence="1">Uncharacterized protein</fullName>
    </submittedName>
</protein>
<name>A0ABS1KK20_9BACT</name>
<evidence type="ECO:0000313" key="1">
    <source>
        <dbReference type="EMBL" id="MBL0739603.1"/>
    </source>
</evidence>
<organism evidence="1 2">
    <name type="scientific">Chryseolinea lacunae</name>
    <dbReference type="NCBI Taxonomy" id="2801331"/>
    <lineage>
        <taxon>Bacteria</taxon>
        <taxon>Pseudomonadati</taxon>
        <taxon>Bacteroidota</taxon>
        <taxon>Cytophagia</taxon>
        <taxon>Cytophagales</taxon>
        <taxon>Fulvivirgaceae</taxon>
        <taxon>Chryseolinea</taxon>
    </lineage>
</organism>
<comment type="caution">
    <text evidence="1">The sequence shown here is derived from an EMBL/GenBank/DDBJ whole genome shotgun (WGS) entry which is preliminary data.</text>
</comment>
<dbReference type="RefSeq" id="WP_202006584.1">
    <property type="nucleotide sequence ID" value="NZ_JAERRB010000001.1"/>
</dbReference>
<gene>
    <name evidence="1" type="ORF">JI741_00170</name>
</gene>
<evidence type="ECO:0000313" key="2">
    <source>
        <dbReference type="Proteomes" id="UP000613030"/>
    </source>
</evidence>